<feature type="region of interest" description="Disordered" evidence="1">
    <location>
        <begin position="308"/>
        <end position="332"/>
    </location>
</feature>
<feature type="transmembrane region" description="Helical" evidence="2">
    <location>
        <begin position="219"/>
        <end position="237"/>
    </location>
</feature>
<feature type="transmembrane region" description="Helical" evidence="2">
    <location>
        <begin position="124"/>
        <end position="143"/>
    </location>
</feature>
<dbReference type="SUPFAM" id="SSF103473">
    <property type="entry name" value="MFS general substrate transporter"/>
    <property type="match status" value="1"/>
</dbReference>
<dbReference type="EMBL" id="JAJBZT010000004">
    <property type="protein sequence ID" value="MCB6183797.1"/>
    <property type="molecule type" value="Genomic_DNA"/>
</dbReference>
<evidence type="ECO:0000256" key="2">
    <source>
        <dbReference type="SAM" id="Phobius"/>
    </source>
</evidence>
<dbReference type="InterPro" id="IPR036259">
    <property type="entry name" value="MFS_trans_sf"/>
</dbReference>
<keyword evidence="2" id="KW-0812">Transmembrane</keyword>
<dbReference type="Pfam" id="PF00498">
    <property type="entry name" value="FHA"/>
    <property type="match status" value="1"/>
</dbReference>
<name>A0ABS8D6M3_9NEIS</name>
<dbReference type="SMART" id="SM00240">
    <property type="entry name" value="FHA"/>
    <property type="match status" value="1"/>
</dbReference>
<feature type="transmembrane region" description="Helical" evidence="2">
    <location>
        <begin position="249"/>
        <end position="268"/>
    </location>
</feature>
<evidence type="ECO:0000313" key="5">
    <source>
        <dbReference type="Proteomes" id="UP001165395"/>
    </source>
</evidence>
<gene>
    <name evidence="4" type="ORF">LIN78_09590</name>
</gene>
<dbReference type="PROSITE" id="PS50006">
    <property type="entry name" value="FHA_DOMAIN"/>
    <property type="match status" value="1"/>
</dbReference>
<evidence type="ECO:0000259" key="3">
    <source>
        <dbReference type="PROSITE" id="PS50006"/>
    </source>
</evidence>
<keyword evidence="2" id="KW-1133">Transmembrane helix</keyword>
<dbReference type="Proteomes" id="UP001165395">
    <property type="component" value="Unassembled WGS sequence"/>
</dbReference>
<comment type="caution">
    <text evidence="4">The sequence shown here is derived from an EMBL/GenBank/DDBJ whole genome shotgun (WGS) entry which is preliminary data.</text>
</comment>
<protein>
    <submittedName>
        <fullName evidence="4">FHA domain-containing protein</fullName>
    </submittedName>
</protein>
<proteinExistence type="predicted"/>
<feature type="domain" description="FHA" evidence="3">
    <location>
        <begin position="27"/>
        <end position="77"/>
    </location>
</feature>
<accession>A0ABS8D6M3</accession>
<evidence type="ECO:0000313" key="4">
    <source>
        <dbReference type="EMBL" id="MCB6183797.1"/>
    </source>
</evidence>
<dbReference type="CDD" id="cd00060">
    <property type="entry name" value="FHA"/>
    <property type="match status" value="1"/>
</dbReference>
<feature type="transmembrane region" description="Helical" evidence="2">
    <location>
        <begin position="155"/>
        <end position="179"/>
    </location>
</feature>
<dbReference type="SUPFAM" id="SSF49879">
    <property type="entry name" value="SMAD/FHA domain"/>
    <property type="match status" value="1"/>
</dbReference>
<evidence type="ECO:0000256" key="1">
    <source>
        <dbReference type="SAM" id="MobiDB-lite"/>
    </source>
</evidence>
<sequence length="332" mass="36829">MAEVVFVEVLDTHGKVFERYRLVDLPITIGRDYKNTIIIDDQTVSLLHLSIQKNEDGKLGVLDCVSENGTWHEERPIKSILVGNDLTLRLGESEVRIRTEDTVLPPTIPIDPARLLRPTLNKKLIFFALFLLNIGEAAFDGYWNSFAPKALPDILLTLAPILIGLPLWATIWGIIGRIFAGRALFFTHGSIGAIALLSLLLAIKLQHFIAFAFNAPELAKWLDLGLYGIGIGLTSYFHLRLASRLSPNLLKTVNGILIAMFWSVWLLGDYAFGLTSEGELDVDTTLLPPAARLTPEKSLEEFMLETETLGEDLPEERTPAVNLSQNNSASTK</sequence>
<keyword evidence="5" id="KW-1185">Reference proteome</keyword>
<keyword evidence="2" id="KW-0472">Membrane</keyword>
<dbReference type="RefSeq" id="WP_227180567.1">
    <property type="nucleotide sequence ID" value="NZ_JAJBZT010000004.1"/>
</dbReference>
<dbReference type="InterPro" id="IPR008984">
    <property type="entry name" value="SMAD_FHA_dom_sf"/>
</dbReference>
<dbReference type="Gene3D" id="2.60.200.20">
    <property type="match status" value="1"/>
</dbReference>
<feature type="transmembrane region" description="Helical" evidence="2">
    <location>
        <begin position="191"/>
        <end position="213"/>
    </location>
</feature>
<dbReference type="InterPro" id="IPR000253">
    <property type="entry name" value="FHA_dom"/>
</dbReference>
<organism evidence="4 5">
    <name type="scientific">Leeia speluncae</name>
    <dbReference type="NCBI Taxonomy" id="2884804"/>
    <lineage>
        <taxon>Bacteria</taxon>
        <taxon>Pseudomonadati</taxon>
        <taxon>Pseudomonadota</taxon>
        <taxon>Betaproteobacteria</taxon>
        <taxon>Neisseriales</taxon>
        <taxon>Leeiaceae</taxon>
        <taxon>Leeia</taxon>
    </lineage>
</organism>
<feature type="compositionally biased region" description="Polar residues" evidence="1">
    <location>
        <begin position="321"/>
        <end position="332"/>
    </location>
</feature>
<reference evidence="4" key="1">
    <citation type="submission" date="2021-10" db="EMBL/GenBank/DDBJ databases">
        <title>The complete genome sequence of Leeia sp. TBRC 13508.</title>
        <authorList>
            <person name="Charoenyingcharoen P."/>
            <person name="Yukphan P."/>
        </authorList>
    </citation>
    <scope>NUCLEOTIDE SEQUENCE</scope>
    <source>
        <strain evidence="4">TBRC 13508</strain>
    </source>
</reference>